<organism evidence="2 3">
    <name type="scientific">Tribolium castaneum</name>
    <name type="common">Red flour beetle</name>
    <dbReference type="NCBI Taxonomy" id="7070"/>
    <lineage>
        <taxon>Eukaryota</taxon>
        <taxon>Metazoa</taxon>
        <taxon>Ecdysozoa</taxon>
        <taxon>Arthropoda</taxon>
        <taxon>Hexapoda</taxon>
        <taxon>Insecta</taxon>
        <taxon>Pterygota</taxon>
        <taxon>Neoptera</taxon>
        <taxon>Endopterygota</taxon>
        <taxon>Coleoptera</taxon>
        <taxon>Polyphaga</taxon>
        <taxon>Cucujiformia</taxon>
        <taxon>Tenebrionidae</taxon>
        <taxon>Tenebrionidae incertae sedis</taxon>
        <taxon>Tribolium</taxon>
    </lineage>
</organism>
<feature type="compositionally biased region" description="Polar residues" evidence="1">
    <location>
        <begin position="28"/>
        <end position="42"/>
    </location>
</feature>
<feature type="region of interest" description="Disordered" evidence="1">
    <location>
        <begin position="1"/>
        <end position="77"/>
    </location>
</feature>
<evidence type="ECO:0000313" key="2">
    <source>
        <dbReference type="EMBL" id="KYB28450.1"/>
    </source>
</evidence>
<dbReference type="AlphaFoldDB" id="A0A139WKI9"/>
<feature type="compositionally biased region" description="Low complexity" evidence="1">
    <location>
        <begin position="43"/>
        <end position="58"/>
    </location>
</feature>
<gene>
    <name evidence="2" type="primary">AUGUSTUS-3.0.2_32572</name>
    <name evidence="2" type="ORF">TcasGA2_TC032572</name>
</gene>
<reference evidence="2 3" key="1">
    <citation type="journal article" date="2008" name="Nature">
        <title>The genome of the model beetle and pest Tribolium castaneum.</title>
        <authorList>
            <consortium name="Tribolium Genome Sequencing Consortium"/>
            <person name="Richards S."/>
            <person name="Gibbs R.A."/>
            <person name="Weinstock G.M."/>
            <person name="Brown S.J."/>
            <person name="Denell R."/>
            <person name="Beeman R.W."/>
            <person name="Gibbs R."/>
            <person name="Beeman R.W."/>
            <person name="Brown S.J."/>
            <person name="Bucher G."/>
            <person name="Friedrich M."/>
            <person name="Grimmelikhuijzen C.J."/>
            <person name="Klingler M."/>
            <person name="Lorenzen M."/>
            <person name="Richards S."/>
            <person name="Roth S."/>
            <person name="Schroder R."/>
            <person name="Tautz D."/>
            <person name="Zdobnov E.M."/>
            <person name="Muzny D."/>
            <person name="Gibbs R.A."/>
            <person name="Weinstock G.M."/>
            <person name="Attaway T."/>
            <person name="Bell S."/>
            <person name="Buhay C.J."/>
            <person name="Chandrabose M.N."/>
            <person name="Chavez D."/>
            <person name="Clerk-Blankenburg K.P."/>
            <person name="Cree A."/>
            <person name="Dao M."/>
            <person name="Davis C."/>
            <person name="Chacko J."/>
            <person name="Dinh H."/>
            <person name="Dugan-Rocha S."/>
            <person name="Fowler G."/>
            <person name="Garner T.T."/>
            <person name="Garnes J."/>
            <person name="Gnirke A."/>
            <person name="Hawes A."/>
            <person name="Hernandez J."/>
            <person name="Hines S."/>
            <person name="Holder M."/>
            <person name="Hume J."/>
            <person name="Jhangiani S.N."/>
            <person name="Joshi V."/>
            <person name="Khan Z.M."/>
            <person name="Jackson L."/>
            <person name="Kovar C."/>
            <person name="Kowis A."/>
            <person name="Lee S."/>
            <person name="Lewis L.R."/>
            <person name="Margolis J."/>
            <person name="Morgan M."/>
            <person name="Nazareth L.V."/>
            <person name="Nguyen N."/>
            <person name="Okwuonu G."/>
            <person name="Parker D."/>
            <person name="Richards S."/>
            <person name="Ruiz S.J."/>
            <person name="Santibanez J."/>
            <person name="Savard J."/>
            <person name="Scherer S.E."/>
            <person name="Schneider B."/>
            <person name="Sodergren E."/>
            <person name="Tautz D."/>
            <person name="Vattahil S."/>
            <person name="Villasana D."/>
            <person name="White C.S."/>
            <person name="Wright R."/>
            <person name="Park Y."/>
            <person name="Beeman R.W."/>
            <person name="Lord J."/>
            <person name="Oppert B."/>
            <person name="Lorenzen M."/>
            <person name="Brown S."/>
            <person name="Wang L."/>
            <person name="Savard J."/>
            <person name="Tautz D."/>
            <person name="Richards S."/>
            <person name="Weinstock G."/>
            <person name="Gibbs R.A."/>
            <person name="Liu Y."/>
            <person name="Worley K."/>
            <person name="Weinstock G."/>
            <person name="Elsik C.G."/>
            <person name="Reese J.T."/>
            <person name="Elhaik E."/>
            <person name="Landan G."/>
            <person name="Graur D."/>
            <person name="Arensburger P."/>
            <person name="Atkinson P."/>
            <person name="Beeman R.W."/>
            <person name="Beidler J."/>
            <person name="Brown S.J."/>
            <person name="Demuth J.P."/>
            <person name="Drury D.W."/>
            <person name="Du Y.Z."/>
            <person name="Fujiwara H."/>
            <person name="Lorenzen M."/>
            <person name="Maselli V."/>
            <person name="Osanai M."/>
            <person name="Park Y."/>
            <person name="Robertson H.M."/>
            <person name="Tu Z."/>
            <person name="Wang J.J."/>
            <person name="Wang S."/>
            <person name="Richards S."/>
            <person name="Song H."/>
            <person name="Zhang L."/>
            <person name="Sodergren E."/>
            <person name="Werner D."/>
            <person name="Stanke M."/>
            <person name="Morgenstern B."/>
            <person name="Solovyev V."/>
            <person name="Kosarev P."/>
            <person name="Brown G."/>
            <person name="Chen H.C."/>
            <person name="Ermolaeva O."/>
            <person name="Hlavina W."/>
            <person name="Kapustin Y."/>
            <person name="Kiryutin B."/>
            <person name="Kitts P."/>
            <person name="Maglott D."/>
            <person name="Pruitt K."/>
            <person name="Sapojnikov V."/>
            <person name="Souvorov A."/>
            <person name="Mackey A.J."/>
            <person name="Waterhouse R.M."/>
            <person name="Wyder S."/>
            <person name="Zdobnov E.M."/>
            <person name="Zdobnov E.M."/>
            <person name="Wyder S."/>
            <person name="Kriventseva E.V."/>
            <person name="Kadowaki T."/>
            <person name="Bork P."/>
            <person name="Aranda M."/>
            <person name="Bao R."/>
            <person name="Beermann A."/>
            <person name="Berns N."/>
            <person name="Bolognesi R."/>
            <person name="Bonneton F."/>
            <person name="Bopp D."/>
            <person name="Brown S.J."/>
            <person name="Bucher G."/>
            <person name="Butts T."/>
            <person name="Chaumot A."/>
            <person name="Denell R.E."/>
            <person name="Ferrier D.E."/>
            <person name="Friedrich M."/>
            <person name="Gordon C.M."/>
            <person name="Jindra M."/>
            <person name="Klingler M."/>
            <person name="Lan Q."/>
            <person name="Lattorff H.M."/>
            <person name="Laudet V."/>
            <person name="von Levetsow C."/>
            <person name="Liu Z."/>
            <person name="Lutz R."/>
            <person name="Lynch J.A."/>
            <person name="da Fonseca R.N."/>
            <person name="Posnien N."/>
            <person name="Reuter R."/>
            <person name="Roth S."/>
            <person name="Savard J."/>
            <person name="Schinko J.B."/>
            <person name="Schmitt C."/>
            <person name="Schoppmeier M."/>
            <person name="Schroder R."/>
            <person name="Shippy T.D."/>
            <person name="Simonnet F."/>
            <person name="Marques-Souza H."/>
            <person name="Tautz D."/>
            <person name="Tomoyasu Y."/>
            <person name="Trauner J."/>
            <person name="Van der Zee M."/>
            <person name="Vervoort M."/>
            <person name="Wittkopp N."/>
            <person name="Wimmer E.A."/>
            <person name="Yang X."/>
            <person name="Jones A.K."/>
            <person name="Sattelle D.B."/>
            <person name="Ebert P.R."/>
            <person name="Nelson D."/>
            <person name="Scott J.G."/>
            <person name="Beeman R.W."/>
            <person name="Muthukrishnan S."/>
            <person name="Kramer K.J."/>
            <person name="Arakane Y."/>
            <person name="Beeman R.W."/>
            <person name="Zhu Q."/>
            <person name="Hogenkamp D."/>
            <person name="Dixit R."/>
            <person name="Oppert B."/>
            <person name="Jiang H."/>
            <person name="Zou Z."/>
            <person name="Marshall J."/>
            <person name="Elpidina E."/>
            <person name="Vinokurov K."/>
            <person name="Oppert C."/>
            <person name="Zou Z."/>
            <person name="Evans J."/>
            <person name="Lu Z."/>
            <person name="Zhao P."/>
            <person name="Sumathipala N."/>
            <person name="Altincicek B."/>
            <person name="Vilcinskas A."/>
            <person name="Williams M."/>
            <person name="Hultmark D."/>
            <person name="Hetru C."/>
            <person name="Jiang H."/>
            <person name="Grimmelikhuijzen C.J."/>
            <person name="Hauser F."/>
            <person name="Cazzamali G."/>
            <person name="Williamson M."/>
            <person name="Park Y."/>
            <person name="Li B."/>
            <person name="Tanaka Y."/>
            <person name="Predel R."/>
            <person name="Neupert S."/>
            <person name="Schachtner J."/>
            <person name="Verleyen P."/>
            <person name="Raible F."/>
            <person name="Bork P."/>
            <person name="Friedrich M."/>
            <person name="Walden K.K."/>
            <person name="Robertson H.M."/>
            <person name="Angeli S."/>
            <person name="Foret S."/>
            <person name="Bucher G."/>
            <person name="Schuetz S."/>
            <person name="Maleszka R."/>
            <person name="Wimmer E.A."/>
            <person name="Beeman R.W."/>
            <person name="Lorenzen M."/>
            <person name="Tomoyasu Y."/>
            <person name="Miller S.C."/>
            <person name="Grossmann D."/>
            <person name="Bucher G."/>
        </authorList>
    </citation>
    <scope>NUCLEOTIDE SEQUENCE [LARGE SCALE GENOMIC DNA]</scope>
    <source>
        <strain evidence="2 3">Georgia GA2</strain>
    </source>
</reference>
<name>A0A139WKI9_TRICA</name>
<feature type="region of interest" description="Disordered" evidence="1">
    <location>
        <begin position="106"/>
        <end position="131"/>
    </location>
</feature>
<feature type="compositionally biased region" description="Polar residues" evidence="1">
    <location>
        <begin position="122"/>
        <end position="131"/>
    </location>
</feature>
<feature type="region of interest" description="Disordered" evidence="1">
    <location>
        <begin position="162"/>
        <end position="182"/>
    </location>
</feature>
<feature type="compositionally biased region" description="Polar residues" evidence="1">
    <location>
        <begin position="59"/>
        <end position="68"/>
    </location>
</feature>
<protein>
    <submittedName>
        <fullName evidence="2">Uncharacterized protein</fullName>
    </submittedName>
</protein>
<keyword evidence="3" id="KW-1185">Reference proteome</keyword>
<proteinExistence type="predicted"/>
<reference evidence="2 3" key="2">
    <citation type="journal article" date="2010" name="Nucleic Acids Res.">
        <title>BeetleBase in 2010: revisions to provide comprehensive genomic information for Tribolium castaneum.</title>
        <authorList>
            <person name="Kim H.S."/>
            <person name="Murphy T."/>
            <person name="Xia J."/>
            <person name="Caragea D."/>
            <person name="Park Y."/>
            <person name="Beeman R.W."/>
            <person name="Lorenzen M.D."/>
            <person name="Butcher S."/>
            <person name="Manak J.R."/>
            <person name="Brown S.J."/>
        </authorList>
    </citation>
    <scope>GENOME REANNOTATION</scope>
    <source>
        <strain evidence="2 3">Georgia GA2</strain>
    </source>
</reference>
<accession>A0A139WKI9</accession>
<dbReference type="Proteomes" id="UP000007266">
    <property type="component" value="Linkage group 3"/>
</dbReference>
<evidence type="ECO:0000256" key="1">
    <source>
        <dbReference type="SAM" id="MobiDB-lite"/>
    </source>
</evidence>
<feature type="compositionally biased region" description="Basic and acidic residues" evidence="1">
    <location>
        <begin position="172"/>
        <end position="182"/>
    </location>
</feature>
<dbReference type="EMBL" id="KQ971327">
    <property type="protein sequence ID" value="KYB28450.1"/>
    <property type="molecule type" value="Genomic_DNA"/>
</dbReference>
<evidence type="ECO:0000313" key="3">
    <source>
        <dbReference type="Proteomes" id="UP000007266"/>
    </source>
</evidence>
<sequence>MLSYMLPVDEKPPPAPNRGHMQLPLASETLTNGRTSSPISKETSVSSFVSDVTTATASHSSMTPTSTSDKGKPKLVINGGKHQTLKRVSFGSSKGSMVETLIFESPVQEEPEPSPIPENANPFPTDQDQTEASSKFGNWWFASTWRRFSKVSQCKCFCGRASSAYQSQSIGVDKEPNEKKCE</sequence>